<dbReference type="EMBL" id="JAIWYP010000006">
    <property type="protein sequence ID" value="KAH3810291.1"/>
    <property type="molecule type" value="Genomic_DNA"/>
</dbReference>
<keyword evidence="3" id="KW-1185">Reference proteome</keyword>
<organism evidence="2 3">
    <name type="scientific">Dreissena polymorpha</name>
    <name type="common">Zebra mussel</name>
    <name type="synonym">Mytilus polymorpha</name>
    <dbReference type="NCBI Taxonomy" id="45954"/>
    <lineage>
        <taxon>Eukaryota</taxon>
        <taxon>Metazoa</taxon>
        <taxon>Spiralia</taxon>
        <taxon>Lophotrochozoa</taxon>
        <taxon>Mollusca</taxon>
        <taxon>Bivalvia</taxon>
        <taxon>Autobranchia</taxon>
        <taxon>Heteroconchia</taxon>
        <taxon>Euheterodonta</taxon>
        <taxon>Imparidentia</taxon>
        <taxon>Neoheterodontei</taxon>
        <taxon>Myida</taxon>
        <taxon>Dreissenoidea</taxon>
        <taxon>Dreissenidae</taxon>
        <taxon>Dreissena</taxon>
    </lineage>
</organism>
<gene>
    <name evidence="2" type="ORF">DPMN_138681</name>
</gene>
<proteinExistence type="predicted"/>
<comment type="caution">
    <text evidence="2">The sequence shown here is derived from an EMBL/GenBank/DDBJ whole genome shotgun (WGS) entry which is preliminary data.</text>
</comment>
<sequence>MAPLCASVTLSTTSLTLPMSSMTLPTTSLTLPTTLLILLTNTLRKRHLISIATSTIGMIMPKCITIYNLATMYRYTTSLVDSIGDHPQVASGHSFLFRLSG</sequence>
<reference evidence="2" key="2">
    <citation type="submission" date="2020-11" db="EMBL/GenBank/DDBJ databases">
        <authorList>
            <person name="McCartney M.A."/>
            <person name="Auch B."/>
            <person name="Kono T."/>
            <person name="Mallez S."/>
            <person name="Becker A."/>
            <person name="Gohl D.M."/>
            <person name="Silverstein K.A.T."/>
            <person name="Koren S."/>
            <person name="Bechman K.B."/>
            <person name="Herman A."/>
            <person name="Abrahante J.E."/>
            <person name="Garbe J."/>
        </authorList>
    </citation>
    <scope>NUCLEOTIDE SEQUENCE</scope>
    <source>
        <strain evidence="2">Duluth1</strain>
        <tissue evidence="2">Whole animal</tissue>
    </source>
</reference>
<reference evidence="2" key="1">
    <citation type="journal article" date="2019" name="bioRxiv">
        <title>The Genome of the Zebra Mussel, Dreissena polymorpha: A Resource for Invasive Species Research.</title>
        <authorList>
            <person name="McCartney M.A."/>
            <person name="Auch B."/>
            <person name="Kono T."/>
            <person name="Mallez S."/>
            <person name="Zhang Y."/>
            <person name="Obille A."/>
            <person name="Becker A."/>
            <person name="Abrahante J.E."/>
            <person name="Garbe J."/>
            <person name="Badalamenti J.P."/>
            <person name="Herman A."/>
            <person name="Mangelson H."/>
            <person name="Liachko I."/>
            <person name="Sullivan S."/>
            <person name="Sone E.D."/>
            <person name="Koren S."/>
            <person name="Silverstein K.A.T."/>
            <person name="Beckman K.B."/>
            <person name="Gohl D.M."/>
        </authorList>
    </citation>
    <scope>NUCLEOTIDE SEQUENCE</scope>
    <source>
        <strain evidence="2">Duluth1</strain>
        <tissue evidence="2">Whole animal</tissue>
    </source>
</reference>
<dbReference type="Proteomes" id="UP000828390">
    <property type="component" value="Unassembled WGS sequence"/>
</dbReference>
<accession>A0A9D4JEX6</accession>
<keyword evidence="1" id="KW-0472">Membrane</keyword>
<evidence type="ECO:0000256" key="1">
    <source>
        <dbReference type="SAM" id="Phobius"/>
    </source>
</evidence>
<evidence type="ECO:0000313" key="3">
    <source>
        <dbReference type="Proteomes" id="UP000828390"/>
    </source>
</evidence>
<name>A0A9D4JEX6_DREPO</name>
<keyword evidence="1" id="KW-0812">Transmembrane</keyword>
<evidence type="ECO:0000313" key="2">
    <source>
        <dbReference type="EMBL" id="KAH3810291.1"/>
    </source>
</evidence>
<keyword evidence="1" id="KW-1133">Transmembrane helix</keyword>
<dbReference type="AlphaFoldDB" id="A0A9D4JEX6"/>
<protein>
    <submittedName>
        <fullName evidence="2">Uncharacterized protein</fullName>
    </submittedName>
</protein>
<feature type="transmembrane region" description="Helical" evidence="1">
    <location>
        <begin position="47"/>
        <end position="70"/>
    </location>
</feature>